<dbReference type="Gene3D" id="3.30.1240.10">
    <property type="match status" value="1"/>
</dbReference>
<evidence type="ECO:0000313" key="2">
    <source>
        <dbReference type="Proteomes" id="UP000602076"/>
    </source>
</evidence>
<dbReference type="PANTHER" id="PTHR10000">
    <property type="entry name" value="PHOSPHOSERINE PHOSPHATASE"/>
    <property type="match status" value="1"/>
</dbReference>
<reference evidence="1" key="1">
    <citation type="submission" date="2020-09" db="EMBL/GenBank/DDBJ databases">
        <title>Bacillus faecalis sp. nov., a moderately halophilic bacterium isolated from cow faeces.</title>
        <authorList>
            <person name="Jiang L."/>
            <person name="Lee J."/>
        </authorList>
    </citation>
    <scope>NUCLEOTIDE SEQUENCE</scope>
    <source>
        <strain evidence="1">AGMB 02131</strain>
    </source>
</reference>
<name>A0A927CX00_9BACI</name>
<dbReference type="Gene3D" id="3.40.50.1000">
    <property type="entry name" value="HAD superfamily/HAD-like"/>
    <property type="match status" value="1"/>
</dbReference>
<sequence>MNFVFDLDGTICFKGQPISDKILGALDDLTEEGHEVIFASARPIRDMLPVINKRFHNKTLIGGNGSLISKGDEIVNSNPFSNREIEAIMQIIEEFEATYLIDGEWNYAYTGPDNHPILNNVDPSNLANLVDIKHLTSIVKILFLSSNNDEKLLCKLKELGVFINKHSNENIIDISPKGINKWSAIKNLEIPQGRYIAFGNDANDILMFRNAFHTVMIGYHAELALFAKEQIKLEDDYEQEIVDKLKELSKIYSMKSYCI</sequence>
<dbReference type="InterPro" id="IPR036412">
    <property type="entry name" value="HAD-like_sf"/>
</dbReference>
<keyword evidence="2" id="KW-1185">Reference proteome</keyword>
<accession>A0A927CX00</accession>
<dbReference type="AlphaFoldDB" id="A0A927CX00"/>
<dbReference type="RefSeq" id="WP_190998831.1">
    <property type="nucleotide sequence ID" value="NZ_JACXSI010000032.1"/>
</dbReference>
<organism evidence="1 2">
    <name type="scientific">Peribacillus faecalis</name>
    <dbReference type="NCBI Taxonomy" id="2772559"/>
    <lineage>
        <taxon>Bacteria</taxon>
        <taxon>Bacillati</taxon>
        <taxon>Bacillota</taxon>
        <taxon>Bacilli</taxon>
        <taxon>Bacillales</taxon>
        <taxon>Bacillaceae</taxon>
        <taxon>Peribacillus</taxon>
    </lineage>
</organism>
<dbReference type="Pfam" id="PF08282">
    <property type="entry name" value="Hydrolase_3"/>
    <property type="match status" value="1"/>
</dbReference>
<evidence type="ECO:0000313" key="1">
    <source>
        <dbReference type="EMBL" id="MBD3109293.1"/>
    </source>
</evidence>
<dbReference type="EMBL" id="JACXSI010000032">
    <property type="protein sequence ID" value="MBD3109293.1"/>
    <property type="molecule type" value="Genomic_DNA"/>
</dbReference>
<protein>
    <submittedName>
        <fullName evidence="1">HAD family phosphatase</fullName>
    </submittedName>
</protein>
<dbReference type="SUPFAM" id="SSF56784">
    <property type="entry name" value="HAD-like"/>
    <property type="match status" value="1"/>
</dbReference>
<gene>
    <name evidence="1" type="ORF">IEO70_13155</name>
</gene>
<dbReference type="Proteomes" id="UP000602076">
    <property type="component" value="Unassembled WGS sequence"/>
</dbReference>
<dbReference type="GO" id="GO:0005829">
    <property type="term" value="C:cytosol"/>
    <property type="evidence" value="ECO:0007669"/>
    <property type="project" value="TreeGrafter"/>
</dbReference>
<dbReference type="NCBIfam" id="TIGR01484">
    <property type="entry name" value="HAD-SF-IIB"/>
    <property type="match status" value="1"/>
</dbReference>
<dbReference type="InterPro" id="IPR023214">
    <property type="entry name" value="HAD_sf"/>
</dbReference>
<dbReference type="GO" id="GO:0016791">
    <property type="term" value="F:phosphatase activity"/>
    <property type="evidence" value="ECO:0007669"/>
    <property type="project" value="TreeGrafter"/>
</dbReference>
<dbReference type="GO" id="GO:0000287">
    <property type="term" value="F:magnesium ion binding"/>
    <property type="evidence" value="ECO:0007669"/>
    <property type="project" value="TreeGrafter"/>
</dbReference>
<proteinExistence type="predicted"/>
<dbReference type="PANTHER" id="PTHR10000:SF53">
    <property type="entry name" value="5-AMINO-6-(5-PHOSPHO-D-RIBITYLAMINO)URACIL PHOSPHATASE YBJI-RELATED"/>
    <property type="match status" value="1"/>
</dbReference>
<comment type="caution">
    <text evidence="1">The sequence shown here is derived from an EMBL/GenBank/DDBJ whole genome shotgun (WGS) entry which is preliminary data.</text>
</comment>
<dbReference type="InterPro" id="IPR006379">
    <property type="entry name" value="HAD-SF_hydro_IIB"/>
</dbReference>